<evidence type="ECO:0000256" key="5">
    <source>
        <dbReference type="ARBA" id="ARBA00023136"/>
    </source>
</evidence>
<evidence type="ECO:0000256" key="3">
    <source>
        <dbReference type="ARBA" id="ARBA00022989"/>
    </source>
</evidence>
<evidence type="ECO:0000313" key="10">
    <source>
        <dbReference type="EMBL" id="KAJ7388848.1"/>
    </source>
</evidence>
<evidence type="ECO:0000256" key="6">
    <source>
        <dbReference type="ARBA" id="ARBA00023170"/>
    </source>
</evidence>
<comment type="caution">
    <text evidence="10">The sequence shown here is derived from an EMBL/GenBank/DDBJ whole genome shotgun (WGS) entry which is preliminary data.</text>
</comment>
<dbReference type="InterPro" id="IPR017452">
    <property type="entry name" value="GPCR_Rhodpsn_7TM"/>
</dbReference>
<dbReference type="AlphaFoldDB" id="A0A9W9ZVY0"/>
<dbReference type="GO" id="GO:0004930">
    <property type="term" value="F:G protein-coupled receptor activity"/>
    <property type="evidence" value="ECO:0007669"/>
    <property type="project" value="UniProtKB-KW"/>
</dbReference>
<dbReference type="PROSITE" id="PS50262">
    <property type="entry name" value="G_PROTEIN_RECEP_F1_2"/>
    <property type="match status" value="1"/>
</dbReference>
<evidence type="ECO:0000259" key="9">
    <source>
        <dbReference type="PROSITE" id="PS50262"/>
    </source>
</evidence>
<dbReference type="SUPFAM" id="SSF81321">
    <property type="entry name" value="Family A G protein-coupled receptor-like"/>
    <property type="match status" value="1"/>
</dbReference>
<keyword evidence="2 8" id="KW-0812">Transmembrane</keyword>
<dbReference type="Gene3D" id="1.20.1070.10">
    <property type="entry name" value="Rhodopsin 7-helix transmembrane proteins"/>
    <property type="match status" value="1"/>
</dbReference>
<dbReference type="EMBL" id="MU825449">
    <property type="protein sequence ID" value="KAJ7388848.1"/>
    <property type="molecule type" value="Genomic_DNA"/>
</dbReference>
<dbReference type="InterPro" id="IPR000276">
    <property type="entry name" value="GPCR_Rhodpsn"/>
</dbReference>
<keyword evidence="7" id="KW-0807">Transducer</keyword>
<proteinExistence type="predicted"/>
<name>A0A9W9ZVY0_9CNID</name>
<evidence type="ECO:0000256" key="7">
    <source>
        <dbReference type="ARBA" id="ARBA00023224"/>
    </source>
</evidence>
<evidence type="ECO:0000256" key="2">
    <source>
        <dbReference type="ARBA" id="ARBA00022692"/>
    </source>
</evidence>
<protein>
    <submittedName>
        <fullName evidence="10">Substance-K receptor</fullName>
    </submittedName>
</protein>
<keyword evidence="3 8" id="KW-1133">Transmembrane helix</keyword>
<dbReference type="OrthoDB" id="5981855at2759"/>
<dbReference type="PRINTS" id="PR00237">
    <property type="entry name" value="GPCRRHODOPSN"/>
</dbReference>
<dbReference type="PANTHER" id="PTHR45695:SF9">
    <property type="entry name" value="LEUCOKININ RECEPTOR"/>
    <property type="match status" value="1"/>
</dbReference>
<evidence type="ECO:0000256" key="4">
    <source>
        <dbReference type="ARBA" id="ARBA00023040"/>
    </source>
</evidence>
<keyword evidence="4" id="KW-0297">G-protein coupled receptor</keyword>
<dbReference type="PANTHER" id="PTHR45695">
    <property type="entry name" value="LEUCOKININ RECEPTOR-RELATED"/>
    <property type="match status" value="1"/>
</dbReference>
<feature type="transmembrane region" description="Helical" evidence="8">
    <location>
        <begin position="20"/>
        <end position="48"/>
    </location>
</feature>
<evidence type="ECO:0000313" key="11">
    <source>
        <dbReference type="Proteomes" id="UP001163046"/>
    </source>
</evidence>
<evidence type="ECO:0000256" key="1">
    <source>
        <dbReference type="ARBA" id="ARBA00004141"/>
    </source>
</evidence>
<sequence length="109" mass="12258">MQENNSNETSNGTLSRGSSSYALLAPPLFTAIIIVGSVGNVLLIHTVLRWREMRTPCNYLIVNNAVADLCVVLIAAPLRIVEVYHGWPLGEFLASFLHQPRMCLWWCRF</sequence>
<dbReference type="Proteomes" id="UP001163046">
    <property type="component" value="Unassembled WGS sequence"/>
</dbReference>
<keyword evidence="11" id="KW-1185">Reference proteome</keyword>
<reference evidence="10" key="1">
    <citation type="submission" date="2023-01" db="EMBL/GenBank/DDBJ databases">
        <title>Genome assembly of the deep-sea coral Lophelia pertusa.</title>
        <authorList>
            <person name="Herrera S."/>
            <person name="Cordes E."/>
        </authorList>
    </citation>
    <scope>NUCLEOTIDE SEQUENCE</scope>
    <source>
        <strain evidence="10">USNM1676648</strain>
        <tissue evidence="10">Polyp</tissue>
    </source>
</reference>
<dbReference type="CDD" id="cd00637">
    <property type="entry name" value="7tm_classA_rhodopsin-like"/>
    <property type="match status" value="1"/>
</dbReference>
<organism evidence="10 11">
    <name type="scientific">Desmophyllum pertusum</name>
    <dbReference type="NCBI Taxonomy" id="174260"/>
    <lineage>
        <taxon>Eukaryota</taxon>
        <taxon>Metazoa</taxon>
        <taxon>Cnidaria</taxon>
        <taxon>Anthozoa</taxon>
        <taxon>Hexacorallia</taxon>
        <taxon>Scleractinia</taxon>
        <taxon>Caryophylliina</taxon>
        <taxon>Caryophylliidae</taxon>
        <taxon>Desmophyllum</taxon>
    </lineage>
</organism>
<gene>
    <name evidence="10" type="primary">TACR2_6</name>
    <name evidence="10" type="ORF">OS493_035406</name>
</gene>
<dbReference type="Pfam" id="PF00001">
    <property type="entry name" value="7tm_1"/>
    <property type="match status" value="1"/>
</dbReference>
<accession>A0A9W9ZVY0</accession>
<comment type="subcellular location">
    <subcellularLocation>
        <location evidence="1">Membrane</location>
        <topology evidence="1">Multi-pass membrane protein</topology>
    </subcellularLocation>
</comment>
<evidence type="ECO:0000256" key="8">
    <source>
        <dbReference type="SAM" id="Phobius"/>
    </source>
</evidence>
<keyword evidence="5 8" id="KW-0472">Membrane</keyword>
<dbReference type="GO" id="GO:0005886">
    <property type="term" value="C:plasma membrane"/>
    <property type="evidence" value="ECO:0007669"/>
    <property type="project" value="TreeGrafter"/>
</dbReference>
<feature type="domain" description="G-protein coupled receptors family 1 profile" evidence="9">
    <location>
        <begin position="39"/>
        <end position="109"/>
    </location>
</feature>
<keyword evidence="6 10" id="KW-0675">Receptor</keyword>